<dbReference type="EMBL" id="CR940352">
    <property type="protein sequence ID" value="CAI75519.1"/>
    <property type="molecule type" value="Genomic_DNA"/>
</dbReference>
<feature type="transmembrane region" description="Helical" evidence="1">
    <location>
        <begin position="101"/>
        <end position="121"/>
    </location>
</feature>
<dbReference type="VEuPathDB" id="PiroplasmaDB:TA03855"/>
<dbReference type="RefSeq" id="XP_954995.1">
    <property type="nucleotide sequence ID" value="XM_949902.1"/>
</dbReference>
<dbReference type="KEGG" id="tan:TA03855"/>
<feature type="transmembrane region" description="Helical" evidence="1">
    <location>
        <begin position="133"/>
        <end position="151"/>
    </location>
</feature>
<accession>Q4UCD2</accession>
<organism evidence="2 3">
    <name type="scientific">Theileria annulata</name>
    <dbReference type="NCBI Taxonomy" id="5874"/>
    <lineage>
        <taxon>Eukaryota</taxon>
        <taxon>Sar</taxon>
        <taxon>Alveolata</taxon>
        <taxon>Apicomplexa</taxon>
        <taxon>Aconoidasida</taxon>
        <taxon>Piroplasmida</taxon>
        <taxon>Theileriidae</taxon>
        <taxon>Theileria</taxon>
    </lineage>
</organism>
<feature type="transmembrane region" description="Helical" evidence="1">
    <location>
        <begin position="197"/>
        <end position="218"/>
    </location>
</feature>
<feature type="transmembrane region" description="Helical" evidence="1">
    <location>
        <begin position="69"/>
        <end position="95"/>
    </location>
</feature>
<name>Q4UCD2_THEAN</name>
<reference evidence="2 3" key="1">
    <citation type="journal article" date="2005" name="Science">
        <title>Genome of the host-cell transforming parasite Theileria annulata compared with T. parva.</title>
        <authorList>
            <person name="Pain A."/>
            <person name="Renauld H."/>
            <person name="Berriman M."/>
            <person name="Murphy L."/>
            <person name="Yeats C.A."/>
            <person name="Weir W."/>
            <person name="Kerhornou A."/>
            <person name="Aslett M."/>
            <person name="Bishop R."/>
            <person name="Bouchier C."/>
            <person name="Cochet M."/>
            <person name="Coulson R.M.R."/>
            <person name="Cronin A."/>
            <person name="de Villiers E.P."/>
            <person name="Fraser A."/>
            <person name="Fosker N."/>
            <person name="Gardner M."/>
            <person name="Goble A."/>
            <person name="Griffiths-Jones S."/>
            <person name="Harris D.E."/>
            <person name="Katzer F."/>
            <person name="Larke N."/>
            <person name="Lord A."/>
            <person name="Maser P."/>
            <person name="McKellar S."/>
            <person name="Mooney P."/>
            <person name="Morton F."/>
            <person name="Nene V."/>
            <person name="O'Neil S."/>
            <person name="Price C."/>
            <person name="Quail M.A."/>
            <person name="Rabbinowitsch E."/>
            <person name="Rawlings N.D."/>
            <person name="Rutter S."/>
            <person name="Saunders D."/>
            <person name="Seeger K."/>
            <person name="Shah T."/>
            <person name="Squares R."/>
            <person name="Squares S."/>
            <person name="Tivey A."/>
            <person name="Walker A.R."/>
            <person name="Woodward J."/>
            <person name="Dobbelaere D.A.E."/>
            <person name="Langsley G."/>
            <person name="Rajandream M.A."/>
            <person name="McKeever D."/>
            <person name="Shiels B."/>
            <person name="Tait A."/>
            <person name="Barrell B.G."/>
            <person name="Hall N."/>
        </authorList>
    </citation>
    <scope>NUCLEOTIDE SEQUENCE [LARGE SCALE GENOMIC DNA]</scope>
    <source>
        <strain evidence="3">Ankara</strain>
    </source>
</reference>
<protein>
    <submittedName>
        <fullName evidence="2">Tpr-related protein family member, putative</fullName>
    </submittedName>
</protein>
<feature type="transmembrane region" description="Helical" evidence="1">
    <location>
        <begin position="42"/>
        <end position="62"/>
    </location>
</feature>
<dbReference type="Proteomes" id="UP000001950">
    <property type="component" value="Chromosome 3"/>
</dbReference>
<evidence type="ECO:0000313" key="2">
    <source>
        <dbReference type="EMBL" id="CAI75519.1"/>
    </source>
</evidence>
<dbReference type="GeneID" id="3864844"/>
<sequence length="346" mass="38848">MRVSLLLFLRIGLKLKLVLLKLMVAVLMLLLLRLLVMSKLLILLRMLVLLLRLLTLLMLMLLRKLVVKLSVLLVSLLRMVKVHLLLNMSILRVVLRSVLKLLLLVVLILNLLLLLMVTYLLKVLIPFYLIDKIEMVLLIATFFPPVIVALLNRGIFGDDTKAYSPKTCPDTEGGLGGWRPYTPQYCPGATGEVDNSFWHAFDILLVIKISLVAAVLWTKAYWEGEKAMDNWPAPDDNQRNCQILKVEADTASSPNTLTYSIDPNWTDSHAEGVCGFKKSVAYYAHFISPSLMVLVGMGLPLPNLTIETTVSRFVFIMELTFIVLDICKINSAGEIITTRSEVEGEA</sequence>
<gene>
    <name evidence="2" type="ORF">TA03855</name>
</gene>
<dbReference type="AlphaFoldDB" id="Q4UCD2"/>
<evidence type="ECO:0000256" key="1">
    <source>
        <dbReference type="SAM" id="Phobius"/>
    </source>
</evidence>
<keyword evidence="1" id="KW-1133">Transmembrane helix</keyword>
<keyword evidence="1" id="KW-0812">Transmembrane</keyword>
<keyword evidence="3" id="KW-1185">Reference proteome</keyword>
<evidence type="ECO:0000313" key="3">
    <source>
        <dbReference type="Proteomes" id="UP000001950"/>
    </source>
</evidence>
<keyword evidence="1" id="KW-0472">Membrane</keyword>
<feature type="transmembrane region" description="Helical" evidence="1">
    <location>
        <begin position="18"/>
        <end position="36"/>
    </location>
</feature>
<dbReference type="InParanoid" id="Q4UCD2"/>
<proteinExistence type="predicted"/>